<reference evidence="2 3" key="1">
    <citation type="submission" date="2020-08" db="EMBL/GenBank/DDBJ databases">
        <title>Functional genomics of gut bacteria from endangered species of beetles.</title>
        <authorList>
            <person name="Carlos-Shanley C."/>
        </authorList>
    </citation>
    <scope>NUCLEOTIDE SEQUENCE [LARGE SCALE GENOMIC DNA]</scope>
    <source>
        <strain evidence="2 3">S00245</strain>
    </source>
</reference>
<dbReference type="InterPro" id="IPR030395">
    <property type="entry name" value="GP_PDE_dom"/>
</dbReference>
<dbReference type="Pfam" id="PF03009">
    <property type="entry name" value="GDPD"/>
    <property type="match status" value="1"/>
</dbReference>
<accession>A0A7W7NV02</accession>
<dbReference type="InterPro" id="IPR017946">
    <property type="entry name" value="PLC-like_Pdiesterase_TIM-brl"/>
</dbReference>
<protein>
    <submittedName>
        <fullName evidence="2">Glycerophosphoryl diester phosphodiesterase</fullName>
    </submittedName>
</protein>
<gene>
    <name evidence="2" type="ORF">HNO88_001367</name>
</gene>
<name>A0A7W7NV02_9SPHN</name>
<dbReference type="Proteomes" id="UP000555448">
    <property type="component" value="Unassembled WGS sequence"/>
</dbReference>
<dbReference type="Gene3D" id="3.20.20.190">
    <property type="entry name" value="Phosphatidylinositol (PI) phosphodiesterase"/>
    <property type="match status" value="1"/>
</dbReference>
<dbReference type="AlphaFoldDB" id="A0A7W7NV02"/>
<comment type="caution">
    <text evidence="2">The sequence shown here is derived from an EMBL/GenBank/DDBJ whole genome shotgun (WGS) entry which is preliminary data.</text>
</comment>
<dbReference type="GO" id="GO:0008081">
    <property type="term" value="F:phosphoric diester hydrolase activity"/>
    <property type="evidence" value="ECO:0007669"/>
    <property type="project" value="InterPro"/>
</dbReference>
<sequence>MFPLSLLDRWRAPPPDPRKVEWVGAQDYAHRGLHGPGVPENSLAAFEAAVKAGLGIELDVQRSSDGQAVVFHDGELSRLTGQAGELARFSAEQLGRVALAGTDQTIPTLRQVLAQVAGRVPVLIEIKTRRSDRVAALCLAVRRVLEGYTGPHAVISFDPRVSRWYFRHSRHTVRALTISEGEDRALPGMIRRHLALWHARPDFLTYDIRDLPSRFAARQRARGLPIVTWTVATRTHRERAAHHADADVVEGAGVVPYEEPDE</sequence>
<evidence type="ECO:0000313" key="3">
    <source>
        <dbReference type="Proteomes" id="UP000555448"/>
    </source>
</evidence>
<dbReference type="PROSITE" id="PS51704">
    <property type="entry name" value="GP_PDE"/>
    <property type="match status" value="1"/>
</dbReference>
<evidence type="ECO:0000313" key="2">
    <source>
        <dbReference type="EMBL" id="MBB4858053.1"/>
    </source>
</evidence>
<keyword evidence="3" id="KW-1185">Reference proteome</keyword>
<proteinExistence type="predicted"/>
<dbReference type="PANTHER" id="PTHR46211">
    <property type="entry name" value="GLYCEROPHOSPHORYL DIESTER PHOSPHODIESTERASE"/>
    <property type="match status" value="1"/>
</dbReference>
<dbReference type="PANTHER" id="PTHR46211:SF1">
    <property type="entry name" value="GLYCEROPHOSPHODIESTER PHOSPHODIESTERASE, CYTOPLASMIC"/>
    <property type="match status" value="1"/>
</dbReference>
<dbReference type="EMBL" id="JACHLR010000004">
    <property type="protein sequence ID" value="MBB4858053.1"/>
    <property type="molecule type" value="Genomic_DNA"/>
</dbReference>
<organism evidence="2 3">
    <name type="scientific">Novosphingobium chloroacetimidivorans</name>
    <dbReference type="NCBI Taxonomy" id="1428314"/>
    <lineage>
        <taxon>Bacteria</taxon>
        <taxon>Pseudomonadati</taxon>
        <taxon>Pseudomonadota</taxon>
        <taxon>Alphaproteobacteria</taxon>
        <taxon>Sphingomonadales</taxon>
        <taxon>Sphingomonadaceae</taxon>
        <taxon>Novosphingobium</taxon>
    </lineage>
</organism>
<feature type="domain" description="GP-PDE" evidence="1">
    <location>
        <begin position="25"/>
        <end position="262"/>
    </location>
</feature>
<dbReference type="SUPFAM" id="SSF51695">
    <property type="entry name" value="PLC-like phosphodiesterases"/>
    <property type="match status" value="1"/>
</dbReference>
<dbReference type="RefSeq" id="WP_246381242.1">
    <property type="nucleotide sequence ID" value="NZ_JACHLR010000004.1"/>
</dbReference>
<dbReference type="GO" id="GO:0006629">
    <property type="term" value="P:lipid metabolic process"/>
    <property type="evidence" value="ECO:0007669"/>
    <property type="project" value="InterPro"/>
</dbReference>
<evidence type="ECO:0000259" key="1">
    <source>
        <dbReference type="PROSITE" id="PS51704"/>
    </source>
</evidence>